<dbReference type="Proteomes" id="UP000294530">
    <property type="component" value="Unassembled WGS sequence"/>
</dbReference>
<evidence type="ECO:0000313" key="10">
    <source>
        <dbReference type="EMBL" id="TDH71128.1"/>
    </source>
</evidence>
<evidence type="ECO:0000256" key="3">
    <source>
        <dbReference type="ARBA" id="ARBA00011233"/>
    </source>
</evidence>
<accession>A0A976IG47</accession>
<evidence type="ECO:0000256" key="5">
    <source>
        <dbReference type="ARBA" id="ARBA00022676"/>
    </source>
</evidence>
<evidence type="ECO:0000256" key="2">
    <source>
        <dbReference type="ARBA" id="ARBA00006751"/>
    </source>
</evidence>
<evidence type="ECO:0000256" key="4">
    <source>
        <dbReference type="ARBA" id="ARBA00011886"/>
    </source>
</evidence>
<comment type="pathway">
    <text evidence="1">Purine metabolism; purine nucleoside salvage.</text>
</comment>
<evidence type="ECO:0000313" key="11">
    <source>
        <dbReference type="Proteomes" id="UP000294530"/>
    </source>
</evidence>
<name>A0A976IG47_BRELC</name>
<dbReference type="PROSITE" id="PS01240">
    <property type="entry name" value="PNP_MTAP_2"/>
    <property type="match status" value="1"/>
</dbReference>
<dbReference type="Pfam" id="PF01048">
    <property type="entry name" value="PNP_UDP_1"/>
    <property type="match status" value="1"/>
</dbReference>
<dbReference type="AlphaFoldDB" id="A0A976IG47"/>
<dbReference type="NCBIfam" id="TIGR01697">
    <property type="entry name" value="PNPH-PUNA-XAPA"/>
    <property type="match status" value="1"/>
</dbReference>
<evidence type="ECO:0000256" key="8">
    <source>
        <dbReference type="ARBA" id="ARBA00033072"/>
    </source>
</evidence>
<dbReference type="NCBIfam" id="TIGR01700">
    <property type="entry name" value="PNPH"/>
    <property type="match status" value="1"/>
</dbReference>
<comment type="caution">
    <text evidence="10">The sequence shown here is derived from an EMBL/GenBank/DDBJ whole genome shotgun (WGS) entry which is preliminary data.</text>
</comment>
<evidence type="ECO:0000256" key="1">
    <source>
        <dbReference type="ARBA" id="ARBA00005058"/>
    </source>
</evidence>
<dbReference type="SUPFAM" id="SSF53167">
    <property type="entry name" value="Purine and uridine phosphorylases"/>
    <property type="match status" value="1"/>
</dbReference>
<dbReference type="NCBIfam" id="NF006054">
    <property type="entry name" value="PRK08202.1"/>
    <property type="match status" value="1"/>
</dbReference>
<dbReference type="GO" id="GO:0004731">
    <property type="term" value="F:purine-nucleoside phosphorylase activity"/>
    <property type="evidence" value="ECO:0007669"/>
    <property type="project" value="UniProtKB-EC"/>
</dbReference>
<gene>
    <name evidence="10" type="ORF">CCR75_001923</name>
</gene>
<dbReference type="RefSeq" id="XP_067820627.1">
    <property type="nucleotide sequence ID" value="XM_067960024.1"/>
</dbReference>
<dbReference type="Gene3D" id="3.40.50.1580">
    <property type="entry name" value="Nucleoside phosphorylase domain"/>
    <property type="match status" value="1"/>
</dbReference>
<dbReference type="FunFam" id="3.40.50.1580:FF:000004">
    <property type="entry name" value="Purine nucleoside phosphorylase"/>
    <property type="match status" value="1"/>
</dbReference>
<evidence type="ECO:0000259" key="9">
    <source>
        <dbReference type="Pfam" id="PF01048"/>
    </source>
</evidence>
<dbReference type="InterPro" id="IPR035994">
    <property type="entry name" value="Nucleoside_phosphorylase_sf"/>
</dbReference>
<dbReference type="EMBL" id="SHOA02000059">
    <property type="protein sequence ID" value="TDH71128.1"/>
    <property type="molecule type" value="Genomic_DNA"/>
</dbReference>
<protein>
    <recommendedName>
        <fullName evidence="4">purine-nucleoside phosphorylase</fullName>
        <ecNumber evidence="4">2.4.2.1</ecNumber>
    </recommendedName>
    <alternativeName>
        <fullName evidence="8">Inosine phosphorylase</fullName>
    </alternativeName>
    <alternativeName>
        <fullName evidence="7">Inosine-guanosine phosphorylase</fullName>
    </alternativeName>
</protein>
<dbReference type="InterPro" id="IPR018099">
    <property type="entry name" value="Purine_phosphorylase-2_CS"/>
</dbReference>
<organism evidence="10 11">
    <name type="scientific">Bremia lactucae</name>
    <name type="common">Lettuce downy mildew</name>
    <dbReference type="NCBI Taxonomy" id="4779"/>
    <lineage>
        <taxon>Eukaryota</taxon>
        <taxon>Sar</taxon>
        <taxon>Stramenopiles</taxon>
        <taxon>Oomycota</taxon>
        <taxon>Peronosporomycetes</taxon>
        <taxon>Peronosporales</taxon>
        <taxon>Peronosporaceae</taxon>
        <taxon>Bremia</taxon>
    </lineage>
</organism>
<dbReference type="InterPro" id="IPR011270">
    <property type="entry name" value="Pur_Nuc_Pase_Ino/Guo-sp"/>
</dbReference>
<evidence type="ECO:0000256" key="7">
    <source>
        <dbReference type="ARBA" id="ARBA00031036"/>
    </source>
</evidence>
<dbReference type="OrthoDB" id="10261782at2759"/>
<dbReference type="KEGG" id="blac:94345695"/>
<dbReference type="InterPro" id="IPR011268">
    <property type="entry name" value="Purine_phosphorylase"/>
</dbReference>
<dbReference type="GeneID" id="94345695"/>
<keyword evidence="6" id="KW-0808">Transferase</keyword>
<comment type="subunit">
    <text evidence="3">Homotrimer.</text>
</comment>
<dbReference type="PANTHER" id="PTHR11904">
    <property type="entry name" value="METHYLTHIOADENOSINE/PURINE NUCLEOSIDE PHOSPHORYLASE"/>
    <property type="match status" value="1"/>
</dbReference>
<keyword evidence="11" id="KW-1185">Reference proteome</keyword>
<feature type="domain" description="Nucleoside phosphorylase" evidence="9">
    <location>
        <begin position="98"/>
        <end position="350"/>
    </location>
</feature>
<dbReference type="EC" id="2.4.2.1" evidence="4"/>
<dbReference type="InterPro" id="IPR000845">
    <property type="entry name" value="Nucleoside_phosphorylase_d"/>
</dbReference>
<evidence type="ECO:0000256" key="6">
    <source>
        <dbReference type="ARBA" id="ARBA00022679"/>
    </source>
</evidence>
<dbReference type="GO" id="GO:0009116">
    <property type="term" value="P:nucleoside metabolic process"/>
    <property type="evidence" value="ECO:0007669"/>
    <property type="project" value="InterPro"/>
</dbReference>
<keyword evidence="5" id="KW-0328">Glycosyltransferase</keyword>
<sequence length="358" mass="39317">MQDLKCPITSPFARALTQDPMSPQVPVHRQYHSHSIDGLHPRKNSSMSSVASLAAKETVSQHIRRLSTGQMADEKLPKERIDIIDEFLQKQVTVRPLIGVVCGSGLGCLSDCLENKEVILYEDIPQFPRSTVEGHTGELVFGDLAGNRVVCMRGRFHCYEGYTMQETALPVRVMYLLGIKYLIITNAAGGLSPELNVGDVMIINDHLNIPGLSGQHPLVGPNDLRFGARFTPLSNCYDKKLQELAHKVADTLGLSHKVQKGVYCFVSGPTYETPTECRFLRLVGGDAVGMSTVPEVIVAAHCGLKVIGLSLITNKALFPGEEREAASHNEVLEAVQAMQHDIETFVRDLIIEVGEQHV</sequence>
<comment type="similarity">
    <text evidence="2">Belongs to the PNP/MTAP phosphorylase family.</text>
</comment>
<proteinExistence type="inferred from homology"/>
<dbReference type="GO" id="GO:0005737">
    <property type="term" value="C:cytoplasm"/>
    <property type="evidence" value="ECO:0007669"/>
    <property type="project" value="TreeGrafter"/>
</dbReference>
<dbReference type="CDD" id="cd09009">
    <property type="entry name" value="PNP-EcPNPII_like"/>
    <property type="match status" value="1"/>
</dbReference>
<reference evidence="10 11" key="1">
    <citation type="journal article" date="2021" name="Genome Biol.">
        <title>AFLAP: assembly-free linkage analysis pipeline using k-mers from genome sequencing data.</title>
        <authorList>
            <person name="Fletcher K."/>
            <person name="Zhang L."/>
            <person name="Gil J."/>
            <person name="Han R."/>
            <person name="Cavanaugh K."/>
            <person name="Michelmore R."/>
        </authorList>
    </citation>
    <scope>NUCLEOTIDE SEQUENCE [LARGE SCALE GENOMIC DNA]</scope>
    <source>
        <strain evidence="10 11">SF5</strain>
    </source>
</reference>
<dbReference type="PANTHER" id="PTHR11904:SF9">
    <property type="entry name" value="PURINE NUCLEOSIDE PHOSPHORYLASE-RELATED"/>
    <property type="match status" value="1"/>
</dbReference>